<accession>A0A1R3HYF9</accession>
<name>A0A1R3HYF9_COCAP</name>
<dbReference type="Proteomes" id="UP000188268">
    <property type="component" value="Unassembled WGS sequence"/>
</dbReference>
<dbReference type="AlphaFoldDB" id="A0A1R3HYF9"/>
<comment type="caution">
    <text evidence="2">The sequence shown here is derived from an EMBL/GenBank/DDBJ whole genome shotgun (WGS) entry which is preliminary data.</text>
</comment>
<gene>
    <name evidence="2" type="ORF">CCACVL1_16183</name>
</gene>
<keyword evidence="3" id="KW-1185">Reference proteome</keyword>
<dbReference type="Gramene" id="OMO75385">
    <property type="protein sequence ID" value="OMO75385"/>
    <property type="gene ID" value="CCACVL1_16183"/>
</dbReference>
<organism evidence="2 3">
    <name type="scientific">Corchorus capsularis</name>
    <name type="common">Jute</name>
    <dbReference type="NCBI Taxonomy" id="210143"/>
    <lineage>
        <taxon>Eukaryota</taxon>
        <taxon>Viridiplantae</taxon>
        <taxon>Streptophyta</taxon>
        <taxon>Embryophyta</taxon>
        <taxon>Tracheophyta</taxon>
        <taxon>Spermatophyta</taxon>
        <taxon>Magnoliopsida</taxon>
        <taxon>eudicotyledons</taxon>
        <taxon>Gunneridae</taxon>
        <taxon>Pentapetalae</taxon>
        <taxon>rosids</taxon>
        <taxon>malvids</taxon>
        <taxon>Malvales</taxon>
        <taxon>Malvaceae</taxon>
        <taxon>Grewioideae</taxon>
        <taxon>Apeibeae</taxon>
        <taxon>Corchorus</taxon>
    </lineage>
</organism>
<dbReference type="EMBL" id="AWWV01011026">
    <property type="protein sequence ID" value="OMO75385.1"/>
    <property type="molecule type" value="Genomic_DNA"/>
</dbReference>
<evidence type="ECO:0000256" key="1">
    <source>
        <dbReference type="SAM" id="MobiDB-lite"/>
    </source>
</evidence>
<feature type="compositionally biased region" description="Polar residues" evidence="1">
    <location>
        <begin position="35"/>
        <end position="49"/>
    </location>
</feature>
<feature type="non-terminal residue" evidence="2">
    <location>
        <position position="1"/>
    </location>
</feature>
<proteinExistence type="predicted"/>
<sequence length="57" mass="6367">PRAAPPSPLLNPKRDKAPPLESNFFPSRESHVTAPLSSQAQKQRETSYLSPPLLYPR</sequence>
<protein>
    <submittedName>
        <fullName evidence="2">Uncharacterized protein</fullName>
    </submittedName>
</protein>
<evidence type="ECO:0000313" key="3">
    <source>
        <dbReference type="Proteomes" id="UP000188268"/>
    </source>
</evidence>
<feature type="region of interest" description="Disordered" evidence="1">
    <location>
        <begin position="1"/>
        <end position="57"/>
    </location>
</feature>
<evidence type="ECO:0000313" key="2">
    <source>
        <dbReference type="EMBL" id="OMO75385.1"/>
    </source>
</evidence>
<reference evidence="2 3" key="1">
    <citation type="submission" date="2013-09" db="EMBL/GenBank/DDBJ databases">
        <title>Corchorus capsularis genome sequencing.</title>
        <authorList>
            <person name="Alam M."/>
            <person name="Haque M.S."/>
            <person name="Islam M.S."/>
            <person name="Emdad E.M."/>
            <person name="Islam M.M."/>
            <person name="Ahmed B."/>
            <person name="Halim A."/>
            <person name="Hossen Q.M.M."/>
            <person name="Hossain M.Z."/>
            <person name="Ahmed R."/>
            <person name="Khan M.M."/>
            <person name="Islam R."/>
            <person name="Rashid M.M."/>
            <person name="Khan S.A."/>
            <person name="Rahman M.S."/>
            <person name="Alam M."/>
        </authorList>
    </citation>
    <scope>NUCLEOTIDE SEQUENCE [LARGE SCALE GENOMIC DNA]</scope>
    <source>
        <strain evidence="3">cv. CVL-1</strain>
        <tissue evidence="2">Whole seedling</tissue>
    </source>
</reference>